<dbReference type="InterPro" id="IPR056098">
    <property type="entry name" value="Acb2/Tad1_hairpin"/>
</dbReference>
<name>A0A6J7VM02_9CAUD</name>
<dbReference type="GO" id="GO:0000166">
    <property type="term" value="F:nucleotide binding"/>
    <property type="evidence" value="ECO:0007669"/>
    <property type="project" value="UniProtKB-KW"/>
</dbReference>
<dbReference type="EMBL" id="LR798191">
    <property type="protein sequence ID" value="CAB5079595.1"/>
    <property type="molecule type" value="Genomic_DNA"/>
</dbReference>
<dbReference type="Pfam" id="PF24729">
    <property type="entry name" value="Acb2_Tad1_hairpin"/>
    <property type="match status" value="1"/>
</dbReference>
<proteinExistence type="predicted"/>
<sequence length="69" mass="7532">MSMIMPKADEASTLPDFNPSGSDVVAGIKSRTEELLAYLRANVPDNRARAIALTNYEQAAMWAVKANFT</sequence>
<feature type="domain" description="Acb2/Tad1 hairpin" evidence="3">
    <location>
        <begin position="16"/>
        <end position="67"/>
    </location>
</feature>
<protein>
    <recommendedName>
        <fullName evidence="3">Acb2/Tad1 hairpin domain-containing protein</fullName>
    </recommendedName>
</protein>
<evidence type="ECO:0000256" key="2">
    <source>
        <dbReference type="SAM" id="MobiDB-lite"/>
    </source>
</evidence>
<gene>
    <name evidence="4" type="ORF">UFOVP143_45</name>
</gene>
<reference evidence="4" key="1">
    <citation type="submission" date="2020-05" db="EMBL/GenBank/DDBJ databases">
        <authorList>
            <person name="Chiriac C."/>
            <person name="Salcher M."/>
            <person name="Ghai R."/>
            <person name="Kavagutti S V."/>
        </authorList>
    </citation>
    <scope>NUCLEOTIDE SEQUENCE</scope>
</reference>
<accession>A0A6J7VM02</accession>
<evidence type="ECO:0000256" key="1">
    <source>
        <dbReference type="ARBA" id="ARBA00022741"/>
    </source>
</evidence>
<organism evidence="4">
    <name type="scientific">uncultured Caudovirales phage</name>
    <dbReference type="NCBI Taxonomy" id="2100421"/>
    <lineage>
        <taxon>Viruses</taxon>
        <taxon>Duplodnaviria</taxon>
        <taxon>Heunggongvirae</taxon>
        <taxon>Uroviricota</taxon>
        <taxon>Caudoviricetes</taxon>
        <taxon>Peduoviridae</taxon>
        <taxon>Maltschvirus</taxon>
        <taxon>Maltschvirus maltsch</taxon>
    </lineage>
</organism>
<evidence type="ECO:0000313" key="4">
    <source>
        <dbReference type="EMBL" id="CAB5079595.1"/>
    </source>
</evidence>
<evidence type="ECO:0000259" key="3">
    <source>
        <dbReference type="Pfam" id="PF24729"/>
    </source>
</evidence>
<feature type="region of interest" description="Disordered" evidence="2">
    <location>
        <begin position="1"/>
        <end position="21"/>
    </location>
</feature>
<keyword evidence="1" id="KW-0547">Nucleotide-binding</keyword>